<feature type="region of interest" description="Disordered" evidence="1">
    <location>
        <begin position="25"/>
        <end position="91"/>
    </location>
</feature>
<dbReference type="RefSeq" id="WP_052546837.1">
    <property type="nucleotide sequence ID" value="NZ_JMCC02000010.1"/>
</dbReference>
<evidence type="ECO:0000313" key="3">
    <source>
        <dbReference type="EMBL" id="KIG18496.1"/>
    </source>
</evidence>
<feature type="compositionally biased region" description="Acidic residues" evidence="1">
    <location>
        <begin position="53"/>
        <end position="74"/>
    </location>
</feature>
<feature type="chain" id="PRO_5002159489" description="Lipoprotein" evidence="2">
    <location>
        <begin position="26"/>
        <end position="91"/>
    </location>
</feature>
<proteinExistence type="predicted"/>
<evidence type="ECO:0000256" key="1">
    <source>
        <dbReference type="SAM" id="MobiDB-lite"/>
    </source>
</evidence>
<evidence type="ECO:0000313" key="4">
    <source>
        <dbReference type="Proteomes" id="UP000031599"/>
    </source>
</evidence>
<protein>
    <recommendedName>
        <fullName evidence="5">Lipoprotein</fullName>
    </recommendedName>
</protein>
<dbReference type="PROSITE" id="PS51257">
    <property type="entry name" value="PROKAR_LIPOPROTEIN"/>
    <property type="match status" value="1"/>
</dbReference>
<organism evidence="3 4">
    <name type="scientific">Enhygromyxa salina</name>
    <dbReference type="NCBI Taxonomy" id="215803"/>
    <lineage>
        <taxon>Bacteria</taxon>
        <taxon>Pseudomonadati</taxon>
        <taxon>Myxococcota</taxon>
        <taxon>Polyangia</taxon>
        <taxon>Nannocystales</taxon>
        <taxon>Nannocystaceae</taxon>
        <taxon>Enhygromyxa</taxon>
    </lineage>
</organism>
<accession>A0A0C2D5N4</accession>
<evidence type="ECO:0008006" key="5">
    <source>
        <dbReference type="Google" id="ProtNLM"/>
    </source>
</evidence>
<gene>
    <name evidence="3" type="ORF">DB30_00181</name>
</gene>
<sequence length="91" mass="9541">MSPQPRRLSFAVGTTLLTASLATGAAGCQKKGPTVNVAEPPEEVYVNEGPQPEPDEPIGEDGEDGEDVDEIEGEEPPHVNTQPNAAESESE</sequence>
<keyword evidence="2" id="KW-0732">Signal</keyword>
<feature type="signal peptide" evidence="2">
    <location>
        <begin position="1"/>
        <end position="25"/>
    </location>
</feature>
<dbReference type="AlphaFoldDB" id="A0A0C2D5N4"/>
<name>A0A0C2D5N4_9BACT</name>
<dbReference type="EMBL" id="JMCC02000010">
    <property type="protein sequence ID" value="KIG18496.1"/>
    <property type="molecule type" value="Genomic_DNA"/>
</dbReference>
<feature type="compositionally biased region" description="Polar residues" evidence="1">
    <location>
        <begin position="79"/>
        <end position="91"/>
    </location>
</feature>
<dbReference type="Proteomes" id="UP000031599">
    <property type="component" value="Unassembled WGS sequence"/>
</dbReference>
<evidence type="ECO:0000256" key="2">
    <source>
        <dbReference type="SAM" id="SignalP"/>
    </source>
</evidence>
<comment type="caution">
    <text evidence="3">The sequence shown here is derived from an EMBL/GenBank/DDBJ whole genome shotgun (WGS) entry which is preliminary data.</text>
</comment>
<reference evidence="3 4" key="1">
    <citation type="submission" date="2014-12" db="EMBL/GenBank/DDBJ databases">
        <title>Genome assembly of Enhygromyxa salina DSM 15201.</title>
        <authorList>
            <person name="Sharma G."/>
            <person name="Subramanian S."/>
        </authorList>
    </citation>
    <scope>NUCLEOTIDE SEQUENCE [LARGE SCALE GENOMIC DNA]</scope>
    <source>
        <strain evidence="3 4">DSM 15201</strain>
    </source>
</reference>